<gene>
    <name evidence="3" type="ORF">BALG_01286</name>
</gene>
<keyword evidence="1" id="KW-0472">Membrane</keyword>
<dbReference type="InterPro" id="IPR012338">
    <property type="entry name" value="Beta-lactam/transpept-like"/>
</dbReference>
<dbReference type="PANTHER" id="PTHR43283:SF7">
    <property type="entry name" value="BETA-LACTAMASE-RELATED DOMAIN-CONTAINING PROTEIN"/>
    <property type="match status" value="1"/>
</dbReference>
<dbReference type="InterPro" id="IPR001466">
    <property type="entry name" value="Beta-lactam-related"/>
</dbReference>
<evidence type="ECO:0000313" key="3">
    <source>
        <dbReference type="EMBL" id="EEZ31166.1"/>
    </source>
</evidence>
<organism evidence="3">
    <name type="scientific">Brucella pinnipedialis M292/94/1</name>
    <dbReference type="NCBI Taxonomy" id="520462"/>
    <lineage>
        <taxon>Bacteria</taxon>
        <taxon>Pseudomonadati</taxon>
        <taxon>Pseudomonadota</taxon>
        <taxon>Alphaproteobacteria</taxon>
        <taxon>Hyphomicrobiales</taxon>
        <taxon>Brucellaceae</taxon>
        <taxon>Brucella/Ochrobactrum group</taxon>
        <taxon>Brucella</taxon>
    </lineage>
</organism>
<sequence>MEGNRMRILKTLAGILALLVLGLVIWLAVKPPELLRLGTAYAAKIVCSNVFIVGRDADAVLADDVQAPGNPLLKLLNVSVDHDTKTVTTYFLGFFAPSSATYRPGLGCANIHGKDLRPAHGPISKIEAQPIDIAIDPAIQELIEKPALAGPGIRAIVVMHDGKLIAERYGPGFSAQTPLLGWSMTKSVMATLIGMRIAEGRMALARYNLFPQWKTDGRSQITLANLMAMESGLRFDENYGTVTDVTRMLFLEQDMAGFAASMPLVTAPATHFNYSSGTANILSRLFMQSFENGKEALDFPMHALFDPLGLSNAVLEMDASGTFAGSSYMYATARDWARIDAFLADGGVIDGKRLLPEGFVSFMAKPSQASLGRYGSALVWRQISGVRAGTEGIPKDAFWMFGHDGQSVMIVPSRKLAVARLGLTPSRTGYNVQNLNAAIIKALYP</sequence>
<dbReference type="PANTHER" id="PTHR43283">
    <property type="entry name" value="BETA-LACTAMASE-RELATED"/>
    <property type="match status" value="1"/>
</dbReference>
<dbReference type="Pfam" id="PF00144">
    <property type="entry name" value="Beta-lactamase"/>
    <property type="match status" value="1"/>
</dbReference>
<name>A0A0E1X4R5_9HYPH</name>
<dbReference type="EMBL" id="EQ999546">
    <property type="protein sequence ID" value="EEZ31166.1"/>
    <property type="molecule type" value="Genomic_DNA"/>
</dbReference>
<keyword evidence="1" id="KW-1133">Transmembrane helix</keyword>
<evidence type="ECO:0000256" key="1">
    <source>
        <dbReference type="SAM" id="Phobius"/>
    </source>
</evidence>
<accession>A0A0E1X4R5</accession>
<proteinExistence type="predicted"/>
<reference evidence="3" key="1">
    <citation type="submission" date="2009-01" db="EMBL/GenBank/DDBJ databases">
        <title>The Genome Sequence of Brucella pinnipedialis M292/94/1.</title>
        <authorList>
            <consortium name="The Broad Institute Genome Sequencing Platform"/>
            <person name="Ward D."/>
            <person name="Young S.K."/>
            <person name="Kodira C.D."/>
            <person name="Zeng Q."/>
            <person name="Koehrsen M."/>
            <person name="Alvarado L."/>
            <person name="Berlin A."/>
            <person name="Borenstein D."/>
            <person name="Chen Z."/>
            <person name="Engels R."/>
            <person name="Freedman E."/>
            <person name="Gellesch M."/>
            <person name="Goldberg J."/>
            <person name="Griggs A."/>
            <person name="Gujja S."/>
            <person name="Heiman D."/>
            <person name="Hepburn T."/>
            <person name="Howarth C."/>
            <person name="Jen D."/>
            <person name="Larson L."/>
            <person name="Lewis B."/>
            <person name="Mehta T."/>
            <person name="Park D."/>
            <person name="Pearson M."/>
            <person name="Roberts A."/>
            <person name="Saif S."/>
            <person name="Shea T."/>
            <person name="Shenoy N."/>
            <person name="Sisk P."/>
            <person name="Stolte C."/>
            <person name="Sykes S."/>
            <person name="Walk T."/>
            <person name="White J."/>
            <person name="Yandava C."/>
            <person name="Whatmore A.M."/>
            <person name="Perrett L.L."/>
            <person name="O'Callaghan D."/>
            <person name="Nusbaum C."/>
            <person name="Galagan J."/>
            <person name="Birren B."/>
        </authorList>
    </citation>
    <scope>NUCLEOTIDE SEQUENCE [LARGE SCALE GENOMIC DNA]</scope>
    <source>
        <strain evidence="3">M292/94/1</strain>
    </source>
</reference>
<dbReference type="Proteomes" id="UP000004659">
    <property type="component" value="Unassembled WGS sequence"/>
</dbReference>
<dbReference type="AlphaFoldDB" id="A0A0E1X4R5"/>
<evidence type="ECO:0000259" key="2">
    <source>
        <dbReference type="Pfam" id="PF00144"/>
    </source>
</evidence>
<dbReference type="SUPFAM" id="SSF56601">
    <property type="entry name" value="beta-lactamase/transpeptidase-like"/>
    <property type="match status" value="1"/>
</dbReference>
<dbReference type="InterPro" id="IPR050789">
    <property type="entry name" value="Diverse_Enzym_Activities"/>
</dbReference>
<protein>
    <submittedName>
        <fullName evidence="3">Beta-lactamase</fullName>
    </submittedName>
</protein>
<dbReference type="Gene3D" id="3.40.710.10">
    <property type="entry name" value="DD-peptidase/beta-lactamase superfamily"/>
    <property type="match status" value="1"/>
</dbReference>
<feature type="transmembrane region" description="Helical" evidence="1">
    <location>
        <begin position="12"/>
        <end position="29"/>
    </location>
</feature>
<feature type="domain" description="Beta-lactamase-related" evidence="2">
    <location>
        <begin position="155"/>
        <end position="421"/>
    </location>
</feature>
<dbReference type="HOGENOM" id="CLU_030169_5_1_5"/>
<keyword evidence="1" id="KW-0812">Transmembrane</keyword>